<proteinExistence type="predicted"/>
<dbReference type="Proteomes" id="UP000270673">
    <property type="component" value="Chromosome"/>
</dbReference>
<sequence>MVTNNNEKMQELTVEEKLQNLYELQRIDTEIDKIKTLRGELPLEVQDLEDEIAGLETRIENLKVELGELDKTASTRKMDIKKAEEAIKKYSEQLDNVRNNREYDALSKEIEFQKLEIELQEKRIREAQKAKAEKEALMEESKKRYADKVSDLEAKKGELNDIINETHKDEESLQSKSEELAATIDERLLTAYRRIRSNARNGLAVVTVDRDACGGCFNKIPPQRQLDIRSRKKIIVCEYCGRILIDKYICDYDGSQQKADLEALLDSQKKKGRRLRKSEE</sequence>
<dbReference type="KEGG" id="buy:D8S85_10585"/>
<dbReference type="Gene3D" id="1.10.287.1490">
    <property type="match status" value="1"/>
</dbReference>
<accession>A0A3Q9IPS5</accession>
<dbReference type="PANTHER" id="PTHR39082">
    <property type="entry name" value="PHOSPHOLIPASE C-BETA-2-RELATED"/>
    <property type="match status" value="1"/>
</dbReference>
<evidence type="ECO:0000313" key="4">
    <source>
        <dbReference type="Proteomes" id="UP000270673"/>
    </source>
</evidence>
<dbReference type="AlphaFoldDB" id="A0A3Q9IPS5"/>
<keyword evidence="1" id="KW-0175">Coiled coil</keyword>
<dbReference type="Pfam" id="PF02591">
    <property type="entry name" value="Zn_ribbon_9"/>
    <property type="match status" value="1"/>
</dbReference>
<dbReference type="InterPro" id="IPR052376">
    <property type="entry name" value="Oxidative_Scav/Glycosyltrans"/>
</dbReference>
<dbReference type="PANTHER" id="PTHR39082:SF1">
    <property type="entry name" value="SCAVENGER RECEPTOR CLASS A MEMBER 3"/>
    <property type="match status" value="1"/>
</dbReference>
<dbReference type="InterPro" id="IPR003743">
    <property type="entry name" value="Zf-RING_7"/>
</dbReference>
<organism evidence="3 4">
    <name type="scientific">Butyricimonas faecalis</name>
    <dbReference type="NCBI Taxonomy" id="2093856"/>
    <lineage>
        <taxon>Bacteria</taxon>
        <taxon>Pseudomonadati</taxon>
        <taxon>Bacteroidota</taxon>
        <taxon>Bacteroidia</taxon>
        <taxon>Bacteroidales</taxon>
        <taxon>Odoribacteraceae</taxon>
        <taxon>Butyricimonas</taxon>
    </lineage>
</organism>
<feature type="coiled-coil region" evidence="1">
    <location>
        <begin position="45"/>
        <end position="144"/>
    </location>
</feature>
<reference evidence="3 4" key="1">
    <citation type="submission" date="2018-10" db="EMBL/GenBank/DDBJ databases">
        <title>Butyricimonas faecalis sp. nov., isolated from human faeces and emended description of the genus Butyricimonas.</title>
        <authorList>
            <person name="Le Roy T."/>
            <person name="Van der Smissen P."/>
            <person name="Paquot A."/>
            <person name="Delzenne N."/>
            <person name="Muccioli G."/>
            <person name="Collet J.-F."/>
            <person name="Cani P.D."/>
        </authorList>
    </citation>
    <scope>NUCLEOTIDE SEQUENCE [LARGE SCALE GENOMIC DNA]</scope>
    <source>
        <strain evidence="3 4">H184</strain>
    </source>
</reference>
<evidence type="ECO:0000313" key="3">
    <source>
        <dbReference type="EMBL" id="AZS29947.1"/>
    </source>
</evidence>
<keyword evidence="4" id="KW-1185">Reference proteome</keyword>
<name>A0A3Q9IPS5_9BACT</name>
<gene>
    <name evidence="3" type="ORF">D8S85_10585</name>
</gene>
<evidence type="ECO:0000259" key="2">
    <source>
        <dbReference type="Pfam" id="PF02591"/>
    </source>
</evidence>
<feature type="domain" description="C4-type zinc ribbon" evidence="2">
    <location>
        <begin position="212"/>
        <end position="244"/>
    </location>
</feature>
<dbReference type="EMBL" id="CP032819">
    <property type="protein sequence ID" value="AZS29947.1"/>
    <property type="molecule type" value="Genomic_DNA"/>
</dbReference>
<dbReference type="OrthoDB" id="9795058at2"/>
<dbReference type="RefSeq" id="WP_106480666.1">
    <property type="nucleotide sequence ID" value="NZ_CP032819.1"/>
</dbReference>
<protein>
    <recommendedName>
        <fullName evidence="2">C4-type zinc ribbon domain-containing protein</fullName>
    </recommendedName>
</protein>
<evidence type="ECO:0000256" key="1">
    <source>
        <dbReference type="SAM" id="Coils"/>
    </source>
</evidence>